<accession>A0A5Q0TIN4</accession>
<dbReference type="GO" id="GO:0015074">
    <property type="term" value="P:DNA integration"/>
    <property type="evidence" value="ECO:0007669"/>
    <property type="project" value="UniProtKB-KW"/>
</dbReference>
<dbReference type="InterPro" id="IPR011010">
    <property type="entry name" value="DNA_brk_join_enz"/>
</dbReference>
<reference evidence="5 6" key="1">
    <citation type="submission" date="2019-10" db="EMBL/GenBank/DDBJ databases">
        <title>Vibrio sp. nov., isolated from Coralline algae surface.</title>
        <authorList>
            <person name="Geng Y."/>
            <person name="Zhang X."/>
        </authorList>
    </citation>
    <scope>NUCLEOTIDE SEQUENCE [LARGE SCALE GENOMIC DNA]</scope>
    <source>
        <strain evidence="5 6">SM1977</strain>
    </source>
</reference>
<keyword evidence="3" id="KW-0233">DNA recombination</keyword>
<dbReference type="Pfam" id="PF00589">
    <property type="entry name" value="Phage_integrase"/>
    <property type="match status" value="1"/>
</dbReference>
<evidence type="ECO:0000256" key="1">
    <source>
        <dbReference type="ARBA" id="ARBA00008857"/>
    </source>
</evidence>
<dbReference type="PANTHER" id="PTHR30629">
    <property type="entry name" value="PROPHAGE INTEGRASE"/>
    <property type="match status" value="1"/>
</dbReference>
<name>A0A5Q0TIN4_9VIBR</name>
<dbReference type="InterPro" id="IPR013762">
    <property type="entry name" value="Integrase-like_cat_sf"/>
</dbReference>
<dbReference type="RefSeq" id="WP_153448684.1">
    <property type="nucleotide sequence ID" value="NZ_CP045700.1"/>
</dbReference>
<keyword evidence="2" id="KW-0229">DNA integration</keyword>
<dbReference type="InterPro" id="IPR025166">
    <property type="entry name" value="Integrase_DNA_bind_dom"/>
</dbReference>
<dbReference type="Proteomes" id="UP000348942">
    <property type="component" value="Chromosome 2"/>
</dbReference>
<evidence type="ECO:0000259" key="4">
    <source>
        <dbReference type="PROSITE" id="PS51898"/>
    </source>
</evidence>
<protein>
    <submittedName>
        <fullName evidence="5">Tyrosine-type recombinase/integrase</fullName>
    </submittedName>
</protein>
<comment type="similarity">
    <text evidence="1">Belongs to the 'phage' integrase family.</text>
</comment>
<dbReference type="Gene3D" id="3.30.160.390">
    <property type="entry name" value="Integrase, DNA-binding domain"/>
    <property type="match status" value="1"/>
</dbReference>
<dbReference type="AlphaFoldDB" id="A0A5Q0TIN4"/>
<evidence type="ECO:0000313" key="6">
    <source>
        <dbReference type="Proteomes" id="UP000348942"/>
    </source>
</evidence>
<dbReference type="InterPro" id="IPR038488">
    <property type="entry name" value="Integrase_DNA-bd_sf"/>
</dbReference>
<dbReference type="InterPro" id="IPR050808">
    <property type="entry name" value="Phage_Integrase"/>
</dbReference>
<dbReference type="PROSITE" id="PS51898">
    <property type="entry name" value="TYR_RECOMBINASE"/>
    <property type="match status" value="1"/>
</dbReference>
<dbReference type="Pfam" id="PF13356">
    <property type="entry name" value="Arm-DNA-bind_3"/>
    <property type="match status" value="1"/>
</dbReference>
<dbReference type="PANTHER" id="PTHR30629:SF2">
    <property type="entry name" value="PROPHAGE INTEGRASE INTS-RELATED"/>
    <property type="match status" value="1"/>
</dbReference>
<sequence>MEHPFTKKYFDGLQAGDKLLQVSKDGLTFRLHPINKLKPDISKKSWCFRFRSPINGKTKLFKIGNYEDVTITHARNIVKKLKAQLADGHDPILEKKVVGLTLVEAFEKYFARASTKTKRSTLNNYKSVFYKYAGQLKSIPYKKLSRNMIKDHARANIESYSRKKIFYSVIVNTMAFCESEFGDIEKQNFTGLLALENEPPKPDLDFVTVDRLPQFISDIHSCKKSIEKKYATLLLLMWGCRVQSLLNLQWKDIGFDNNKVSIFESKTSTNIDVFLTEYAKSLLEKIKPVGAENDHYVFHLRNNRNKPNHRQFVGVVFASIKEKSTAHRLRYTFSSILNDAGFNPMYIEICLGHAVNTQISRIYNKSEYQEQRKPLYQYMSDLVENEGDIEAVSGVNSESAGSRWRLKG</sequence>
<evidence type="ECO:0000313" key="5">
    <source>
        <dbReference type="EMBL" id="QGA66551.1"/>
    </source>
</evidence>
<organism evidence="5 6">
    <name type="scientific">Vibrio algicola</name>
    <dbReference type="NCBI Taxonomy" id="2662262"/>
    <lineage>
        <taxon>Bacteria</taxon>
        <taxon>Pseudomonadati</taxon>
        <taxon>Pseudomonadota</taxon>
        <taxon>Gammaproteobacteria</taxon>
        <taxon>Vibrionales</taxon>
        <taxon>Vibrionaceae</taxon>
        <taxon>Vibrio</taxon>
    </lineage>
</organism>
<dbReference type="InterPro" id="IPR002104">
    <property type="entry name" value="Integrase_catalytic"/>
</dbReference>
<dbReference type="GO" id="GO:0003677">
    <property type="term" value="F:DNA binding"/>
    <property type="evidence" value="ECO:0007669"/>
    <property type="project" value="InterPro"/>
</dbReference>
<dbReference type="Gene3D" id="1.10.443.10">
    <property type="entry name" value="Intergrase catalytic core"/>
    <property type="match status" value="1"/>
</dbReference>
<feature type="domain" description="Tyr recombinase" evidence="4">
    <location>
        <begin position="202"/>
        <end position="376"/>
    </location>
</feature>
<proteinExistence type="inferred from homology"/>
<keyword evidence="6" id="KW-1185">Reference proteome</keyword>
<evidence type="ECO:0000256" key="2">
    <source>
        <dbReference type="ARBA" id="ARBA00022908"/>
    </source>
</evidence>
<dbReference type="GO" id="GO:0006310">
    <property type="term" value="P:DNA recombination"/>
    <property type="evidence" value="ECO:0007669"/>
    <property type="project" value="UniProtKB-KW"/>
</dbReference>
<gene>
    <name evidence="5" type="ORF">GFB47_14110</name>
</gene>
<dbReference type="SUPFAM" id="SSF56349">
    <property type="entry name" value="DNA breaking-rejoining enzymes"/>
    <property type="match status" value="1"/>
</dbReference>
<dbReference type="EMBL" id="CP045700">
    <property type="protein sequence ID" value="QGA66551.1"/>
    <property type="molecule type" value="Genomic_DNA"/>
</dbReference>
<evidence type="ECO:0000256" key="3">
    <source>
        <dbReference type="ARBA" id="ARBA00023172"/>
    </source>
</evidence>